<evidence type="ECO:0000256" key="1">
    <source>
        <dbReference type="SAM" id="MobiDB-lite"/>
    </source>
</evidence>
<comment type="caution">
    <text evidence="2">The sequence shown here is derived from an EMBL/GenBank/DDBJ whole genome shotgun (WGS) entry which is preliminary data.</text>
</comment>
<gene>
    <name evidence="2" type="ORF">BGZ96_011395</name>
</gene>
<feature type="region of interest" description="Disordered" evidence="1">
    <location>
        <begin position="1"/>
        <end position="25"/>
    </location>
</feature>
<evidence type="ECO:0008006" key="4">
    <source>
        <dbReference type="Google" id="ProtNLM"/>
    </source>
</evidence>
<keyword evidence="3" id="KW-1185">Reference proteome</keyword>
<dbReference type="CDD" id="cd07040">
    <property type="entry name" value="HP"/>
    <property type="match status" value="1"/>
</dbReference>
<proteinExistence type="predicted"/>
<dbReference type="SUPFAM" id="SSF53254">
    <property type="entry name" value="Phosphoglycerate mutase-like"/>
    <property type="match status" value="1"/>
</dbReference>
<sequence>MARNKFYNGAAAMKRRRQRWPPQIRAPPAIKAGQRIIIAAHGNSLRALIKYLEGISDQDILSMNIPNGVPLVYELDATLKPVSWAYLSAHEDLKQAPKTPTGHGQAA</sequence>
<dbReference type="EMBL" id="JAAAIM010000008">
    <property type="protein sequence ID" value="KAG0298468.1"/>
    <property type="molecule type" value="Genomic_DNA"/>
</dbReference>
<reference evidence="2 3" key="1">
    <citation type="journal article" date="2020" name="Fungal Divers.">
        <title>Resolving the Mortierellaceae phylogeny through synthesis of multi-gene phylogenetics and phylogenomics.</title>
        <authorList>
            <person name="Vandepol N."/>
            <person name="Liber J."/>
            <person name="Desiro A."/>
            <person name="Na H."/>
            <person name="Kennedy M."/>
            <person name="Barry K."/>
            <person name="Grigoriev I.V."/>
            <person name="Miller A.N."/>
            <person name="O'Donnell K."/>
            <person name="Stajich J.E."/>
            <person name="Bonito G."/>
        </authorList>
    </citation>
    <scope>NUCLEOTIDE SEQUENCE [LARGE SCALE GENOMIC DNA]</scope>
    <source>
        <strain evidence="2 3">AD045</strain>
    </source>
</reference>
<evidence type="ECO:0000313" key="3">
    <source>
        <dbReference type="Proteomes" id="UP001194696"/>
    </source>
</evidence>
<organism evidence="2 3">
    <name type="scientific">Linnemannia gamsii</name>
    <dbReference type="NCBI Taxonomy" id="64522"/>
    <lineage>
        <taxon>Eukaryota</taxon>
        <taxon>Fungi</taxon>
        <taxon>Fungi incertae sedis</taxon>
        <taxon>Mucoromycota</taxon>
        <taxon>Mortierellomycotina</taxon>
        <taxon>Mortierellomycetes</taxon>
        <taxon>Mortierellales</taxon>
        <taxon>Mortierellaceae</taxon>
        <taxon>Linnemannia</taxon>
    </lineage>
</organism>
<dbReference type="NCBIfam" id="TIGR01258">
    <property type="entry name" value="pgm_1"/>
    <property type="match status" value="1"/>
</dbReference>
<dbReference type="Proteomes" id="UP001194696">
    <property type="component" value="Unassembled WGS sequence"/>
</dbReference>
<name>A0ABQ7KFR0_9FUNG</name>
<evidence type="ECO:0000313" key="2">
    <source>
        <dbReference type="EMBL" id="KAG0298468.1"/>
    </source>
</evidence>
<dbReference type="Gene3D" id="3.40.50.1240">
    <property type="entry name" value="Phosphoglycerate mutase-like"/>
    <property type="match status" value="1"/>
</dbReference>
<protein>
    <recommendedName>
        <fullName evidence="4">2,3-bisphosphoglycerate-dependent phosphoglycerate mutase</fullName>
    </recommendedName>
</protein>
<dbReference type="InterPro" id="IPR029033">
    <property type="entry name" value="His_PPase_superfam"/>
</dbReference>
<dbReference type="PANTHER" id="PTHR11931">
    <property type="entry name" value="PHOSPHOGLYCERATE MUTASE"/>
    <property type="match status" value="1"/>
</dbReference>
<dbReference type="InterPro" id="IPR005952">
    <property type="entry name" value="Phosphogly_mut1"/>
</dbReference>
<accession>A0ABQ7KFR0</accession>